<name>A0A848KJL5_9NOCA</name>
<comment type="caution">
    <text evidence="1">The sequence shown here is derived from an EMBL/GenBank/DDBJ whole genome shotgun (WGS) entry which is preliminary data.</text>
</comment>
<evidence type="ECO:0000313" key="2">
    <source>
        <dbReference type="Proteomes" id="UP000535543"/>
    </source>
</evidence>
<organism evidence="1 2">
    <name type="scientific">Antrihabitans stalactiti</name>
    <dbReference type="NCBI Taxonomy" id="2584121"/>
    <lineage>
        <taxon>Bacteria</taxon>
        <taxon>Bacillati</taxon>
        <taxon>Actinomycetota</taxon>
        <taxon>Actinomycetes</taxon>
        <taxon>Mycobacteriales</taxon>
        <taxon>Nocardiaceae</taxon>
        <taxon>Antrihabitans</taxon>
    </lineage>
</organism>
<reference evidence="1 2" key="2">
    <citation type="submission" date="2020-06" db="EMBL/GenBank/DDBJ databases">
        <title>Antribacter stalactiti gen. nov., sp. nov., a new member of the family Nacardiaceae isolated from a cave.</title>
        <authorList>
            <person name="Kim I.S."/>
        </authorList>
    </citation>
    <scope>NUCLEOTIDE SEQUENCE [LARGE SCALE GENOMIC DNA]</scope>
    <source>
        <strain evidence="1 2">YC2-7</strain>
    </source>
</reference>
<accession>A0A848KJL5</accession>
<reference evidence="1 2" key="1">
    <citation type="submission" date="2019-05" db="EMBL/GenBank/DDBJ databases">
        <authorList>
            <person name="Lee S.D."/>
        </authorList>
    </citation>
    <scope>NUCLEOTIDE SEQUENCE [LARGE SCALE GENOMIC DNA]</scope>
    <source>
        <strain evidence="1 2">YC2-7</strain>
    </source>
</reference>
<dbReference type="Proteomes" id="UP000535543">
    <property type="component" value="Unassembled WGS sequence"/>
</dbReference>
<evidence type="ECO:0000313" key="1">
    <source>
        <dbReference type="EMBL" id="NMN96872.1"/>
    </source>
</evidence>
<proteinExistence type="predicted"/>
<dbReference type="AlphaFoldDB" id="A0A848KJL5"/>
<gene>
    <name evidence="1" type="ORF">FGL95_17690</name>
</gene>
<sequence>MTYPEYLTIANTLRERLSQIGENESFAAINDAIAALETLIREPPNMSPMIDAGPLDDFPATKAVVSTMENVSHRGDDQGIYAIAGLTGVGALISGLKLVEMLVQGLNARVERLEQA</sequence>
<dbReference type="RefSeq" id="WP_169589262.1">
    <property type="nucleotide sequence ID" value="NZ_VCQU01000006.1"/>
</dbReference>
<keyword evidence="2" id="KW-1185">Reference proteome</keyword>
<protein>
    <submittedName>
        <fullName evidence="1">Uncharacterized protein</fullName>
    </submittedName>
</protein>
<dbReference type="EMBL" id="VCQU01000006">
    <property type="protein sequence ID" value="NMN96872.1"/>
    <property type="molecule type" value="Genomic_DNA"/>
</dbReference>